<evidence type="ECO:0000313" key="4">
    <source>
        <dbReference type="Proteomes" id="UP001596306"/>
    </source>
</evidence>
<dbReference type="PANTHER" id="PTHR43569">
    <property type="entry name" value="AMIDOHYDROLASE"/>
    <property type="match status" value="1"/>
</dbReference>
<dbReference type="Pfam" id="PF04909">
    <property type="entry name" value="Amidohydro_2"/>
    <property type="match status" value="1"/>
</dbReference>
<evidence type="ECO:0000259" key="2">
    <source>
        <dbReference type="Pfam" id="PF04909"/>
    </source>
</evidence>
<name>A0ABW1VK71_9MICO</name>
<keyword evidence="4" id="KW-1185">Reference proteome</keyword>
<organism evidence="3 4">
    <name type="scientific">Luethyella okanaganae</name>
    <dbReference type="NCBI Taxonomy" id="69372"/>
    <lineage>
        <taxon>Bacteria</taxon>
        <taxon>Bacillati</taxon>
        <taxon>Actinomycetota</taxon>
        <taxon>Actinomycetes</taxon>
        <taxon>Micrococcales</taxon>
        <taxon>Microbacteriaceae</taxon>
        <taxon>Luethyella</taxon>
    </lineage>
</organism>
<gene>
    <name evidence="3" type="ORF">ACFQB0_14445</name>
</gene>
<dbReference type="InterPro" id="IPR032466">
    <property type="entry name" value="Metal_Hydrolase"/>
</dbReference>
<dbReference type="PANTHER" id="PTHR43569:SF2">
    <property type="entry name" value="AMIDOHYDROLASE-RELATED DOMAIN-CONTAINING PROTEIN"/>
    <property type="match status" value="1"/>
</dbReference>
<dbReference type="SUPFAM" id="SSF51556">
    <property type="entry name" value="Metallo-dependent hydrolases"/>
    <property type="match status" value="1"/>
</dbReference>
<dbReference type="EMBL" id="JBHSTP010000004">
    <property type="protein sequence ID" value="MFC6357307.1"/>
    <property type="molecule type" value="Genomic_DNA"/>
</dbReference>
<dbReference type="Gene3D" id="3.20.20.140">
    <property type="entry name" value="Metal-dependent hydrolases"/>
    <property type="match status" value="1"/>
</dbReference>
<sequence length="284" mass="31062">MTADVPPGSRTIDAHLHLWRLRPGTYSWLTPALGGLYADFTAEQARVELDAAGIDDAILVQADDTVADTEFMLAVADANPWVTGVVGWIPLDAPAAAEETLDRWQGHPAFCGVRHLVHEDPRDGFLELPAVRRSLALLSRRGVAFDVPNAWPRHLAPAVALAEALPELAVVVDHLAKPPLGQPDFEAWLTTMRRVAAFGNTVVKFSGLRLPGVSFDVQTIRPLWEFALELFGPSRIMYGGDWPITVPDGGYQPTWRVVRDLVAELSPAERALVLGGTAARVYRR</sequence>
<dbReference type="InterPro" id="IPR052350">
    <property type="entry name" value="Metallo-dep_Lactonases"/>
</dbReference>
<protein>
    <submittedName>
        <fullName evidence="3">Amidohydrolase family protein</fullName>
    </submittedName>
</protein>
<accession>A0ABW1VK71</accession>
<evidence type="ECO:0000256" key="1">
    <source>
        <dbReference type="ARBA" id="ARBA00038310"/>
    </source>
</evidence>
<evidence type="ECO:0000313" key="3">
    <source>
        <dbReference type="EMBL" id="MFC6357307.1"/>
    </source>
</evidence>
<comment type="caution">
    <text evidence="3">The sequence shown here is derived from an EMBL/GenBank/DDBJ whole genome shotgun (WGS) entry which is preliminary data.</text>
</comment>
<dbReference type="RefSeq" id="WP_386733007.1">
    <property type="nucleotide sequence ID" value="NZ_JBHSTP010000004.1"/>
</dbReference>
<proteinExistence type="inferred from homology"/>
<comment type="similarity">
    <text evidence="1">Belongs to the metallo-dependent hydrolases superfamily.</text>
</comment>
<reference evidence="4" key="1">
    <citation type="journal article" date="2019" name="Int. J. Syst. Evol. Microbiol.">
        <title>The Global Catalogue of Microorganisms (GCM) 10K type strain sequencing project: providing services to taxonomists for standard genome sequencing and annotation.</title>
        <authorList>
            <consortium name="The Broad Institute Genomics Platform"/>
            <consortium name="The Broad Institute Genome Sequencing Center for Infectious Disease"/>
            <person name="Wu L."/>
            <person name="Ma J."/>
        </authorList>
    </citation>
    <scope>NUCLEOTIDE SEQUENCE [LARGE SCALE GENOMIC DNA]</scope>
    <source>
        <strain evidence="4">CCUG 43304</strain>
    </source>
</reference>
<dbReference type="InterPro" id="IPR006680">
    <property type="entry name" value="Amidohydro-rel"/>
</dbReference>
<dbReference type="Proteomes" id="UP001596306">
    <property type="component" value="Unassembled WGS sequence"/>
</dbReference>
<feature type="domain" description="Amidohydrolase-related" evidence="2">
    <location>
        <begin position="12"/>
        <end position="284"/>
    </location>
</feature>